<gene>
    <name evidence="2" type="ORF">TsFJ059_003257</name>
</gene>
<accession>A0A9P8KNX9</accession>
<proteinExistence type="predicted"/>
<organism evidence="2 3">
    <name type="scientific">Trichoderma semiorbis</name>
    <dbReference type="NCBI Taxonomy" id="1491008"/>
    <lineage>
        <taxon>Eukaryota</taxon>
        <taxon>Fungi</taxon>
        <taxon>Dikarya</taxon>
        <taxon>Ascomycota</taxon>
        <taxon>Pezizomycotina</taxon>
        <taxon>Sordariomycetes</taxon>
        <taxon>Hypocreomycetidae</taxon>
        <taxon>Hypocreales</taxon>
        <taxon>Hypocreaceae</taxon>
        <taxon>Trichoderma</taxon>
    </lineage>
</organism>
<feature type="coiled-coil region" evidence="1">
    <location>
        <begin position="26"/>
        <end position="60"/>
    </location>
</feature>
<sequence>MSDQTNGTAPTQQPEPADYRQFMELLININAQLQRLSDRMDAAEQRAAAYETRAAANEARAAEMDNRIAANNIRITAMFKNLDRRAKNAACFRCWQTPATPLLPLVNLTTGQEIIGSPATVEQLSRIDEAATRNILDALQIEHYNHDAAGARELLRFYTMYAST</sequence>
<keyword evidence="1" id="KW-0175">Coiled coil</keyword>
<name>A0A9P8KNX9_9HYPO</name>
<keyword evidence="3" id="KW-1185">Reference proteome</keyword>
<evidence type="ECO:0000256" key="1">
    <source>
        <dbReference type="SAM" id="Coils"/>
    </source>
</evidence>
<evidence type="ECO:0000313" key="2">
    <source>
        <dbReference type="EMBL" id="KAH0528382.1"/>
    </source>
</evidence>
<comment type="caution">
    <text evidence="2">The sequence shown here is derived from an EMBL/GenBank/DDBJ whole genome shotgun (WGS) entry which is preliminary data.</text>
</comment>
<dbReference type="EMBL" id="JAIMJC010000003">
    <property type="protein sequence ID" value="KAH0528382.1"/>
    <property type="molecule type" value="Genomic_DNA"/>
</dbReference>
<reference evidence="2 3" key="1">
    <citation type="submission" date="2021-08" db="EMBL/GenBank/DDBJ databases">
        <title>The highly contiguous genome resource for Trichoderma semiorbis FJ059, a fungal antagonistic to plant pathogens.</title>
        <authorList>
            <person name="Liu T."/>
        </authorList>
    </citation>
    <scope>NUCLEOTIDE SEQUENCE [LARGE SCALE GENOMIC DNA]</scope>
    <source>
        <strain evidence="2 3">FJ059</strain>
    </source>
</reference>
<protein>
    <submittedName>
        <fullName evidence="2">Uncharacterized protein</fullName>
    </submittedName>
</protein>
<evidence type="ECO:0000313" key="3">
    <source>
        <dbReference type="Proteomes" id="UP000826573"/>
    </source>
</evidence>
<dbReference type="AlphaFoldDB" id="A0A9P8KNX9"/>
<dbReference type="Proteomes" id="UP000826573">
    <property type="component" value="Unassembled WGS sequence"/>
</dbReference>